<name>A0A6N9TR82_DISTH</name>
<evidence type="ECO:0000313" key="2">
    <source>
        <dbReference type="EMBL" id="NDY42613.1"/>
    </source>
</evidence>
<dbReference type="EMBL" id="JAAGRR010000070">
    <property type="protein sequence ID" value="NDY42613.1"/>
    <property type="molecule type" value="Genomic_DNA"/>
</dbReference>
<organism evidence="2 3">
    <name type="scientific">Dissulfurirhabdus thermomarina</name>
    <dbReference type="NCBI Taxonomy" id="1765737"/>
    <lineage>
        <taxon>Bacteria</taxon>
        <taxon>Deltaproteobacteria</taxon>
        <taxon>Dissulfurirhabdaceae</taxon>
        <taxon>Dissulfurirhabdus</taxon>
    </lineage>
</organism>
<comment type="caution">
    <text evidence="2">The sequence shown here is derived from an EMBL/GenBank/DDBJ whole genome shotgun (WGS) entry which is preliminary data.</text>
</comment>
<reference evidence="2 3" key="1">
    <citation type="submission" date="2020-02" db="EMBL/GenBank/DDBJ databases">
        <title>Comparative genomics of sulfur disproportionating microorganisms.</title>
        <authorList>
            <person name="Ward L.M."/>
            <person name="Bertran E."/>
            <person name="Johnston D.T."/>
        </authorList>
    </citation>
    <scope>NUCLEOTIDE SEQUENCE [LARGE SCALE GENOMIC DNA]</scope>
    <source>
        <strain evidence="2 3">DSM 100025</strain>
    </source>
</reference>
<feature type="signal peptide" evidence="1">
    <location>
        <begin position="1"/>
        <end position="29"/>
    </location>
</feature>
<gene>
    <name evidence="2" type="ORF">G3N55_07120</name>
</gene>
<dbReference type="Pfam" id="PF12276">
    <property type="entry name" value="DUF3617"/>
    <property type="match status" value="1"/>
</dbReference>
<dbReference type="AlphaFoldDB" id="A0A6N9TR82"/>
<evidence type="ECO:0000256" key="1">
    <source>
        <dbReference type="SAM" id="SignalP"/>
    </source>
</evidence>
<evidence type="ECO:0000313" key="3">
    <source>
        <dbReference type="Proteomes" id="UP000469346"/>
    </source>
</evidence>
<proteinExistence type="predicted"/>
<sequence>MRFLISPLAASAPAVLLAAVLAGAAPAAAADMNPGLWEITARMEMEGMPVPMPAHTYTQCIREERPVPGGGDGRDDACTMKEMKVRGDTVTWTMVCPDQGDGPTRTTGRITYKGDRFEGNVEMSEGGRVMMRQRLSGRRIGPCP</sequence>
<dbReference type="InterPro" id="IPR022061">
    <property type="entry name" value="DUF3617"/>
</dbReference>
<keyword evidence="3" id="KW-1185">Reference proteome</keyword>
<accession>A0A6N9TR82</accession>
<feature type="chain" id="PRO_5026940003" evidence="1">
    <location>
        <begin position="30"/>
        <end position="144"/>
    </location>
</feature>
<dbReference type="Proteomes" id="UP000469346">
    <property type="component" value="Unassembled WGS sequence"/>
</dbReference>
<protein>
    <submittedName>
        <fullName evidence="2">DUF3617 family protein</fullName>
    </submittedName>
</protein>
<dbReference type="RefSeq" id="WP_163298750.1">
    <property type="nucleotide sequence ID" value="NZ_JAAGRR010000070.1"/>
</dbReference>
<keyword evidence="1" id="KW-0732">Signal</keyword>